<dbReference type="HOGENOM" id="CLU_1544927_0_0_9"/>
<dbReference type="OrthoDB" id="2081020at2"/>
<reference evidence="1 2" key="1">
    <citation type="submission" date="2010-08" db="EMBL/GenBank/DDBJ databases">
        <title>Complete sequence of Clostridium cellulovorans 743B.</title>
        <authorList>
            <consortium name="US DOE Joint Genome Institute"/>
            <person name="Lucas S."/>
            <person name="Copeland A."/>
            <person name="Lapidus A."/>
            <person name="Cheng J.-F."/>
            <person name="Bruce D."/>
            <person name="Goodwin L."/>
            <person name="Pitluck S."/>
            <person name="Chertkov O."/>
            <person name="Detter J.C."/>
            <person name="Han C."/>
            <person name="Tapia R."/>
            <person name="Land M."/>
            <person name="Hauser L."/>
            <person name="Chang Y.-J."/>
            <person name="Jeffries C."/>
            <person name="Kyrpides N."/>
            <person name="Ivanova N."/>
            <person name="Mikhailova N."/>
            <person name="Hemme C.L."/>
            <person name="Woyke T."/>
        </authorList>
    </citation>
    <scope>NUCLEOTIDE SEQUENCE [LARGE SCALE GENOMIC DNA]</scope>
    <source>
        <strain evidence="2">ATCC 35296 / DSM 3052 / OCM 3 / 743B</strain>
    </source>
</reference>
<keyword evidence="2" id="KW-1185">Reference proteome</keyword>
<evidence type="ECO:0000313" key="2">
    <source>
        <dbReference type="Proteomes" id="UP000002730"/>
    </source>
</evidence>
<dbReference type="AlphaFoldDB" id="D9SP65"/>
<protein>
    <submittedName>
        <fullName evidence="1">Uncharacterized protein</fullName>
    </submittedName>
</protein>
<evidence type="ECO:0000313" key="1">
    <source>
        <dbReference type="EMBL" id="ADL52030.1"/>
    </source>
</evidence>
<accession>D9SP65</accession>
<dbReference type="RefSeq" id="WP_010076728.1">
    <property type="nucleotide sequence ID" value="NC_014393.1"/>
</dbReference>
<organism evidence="1 2">
    <name type="scientific">Clostridium cellulovorans (strain ATCC 35296 / DSM 3052 / OCM 3 / 743B)</name>
    <dbReference type="NCBI Taxonomy" id="573061"/>
    <lineage>
        <taxon>Bacteria</taxon>
        <taxon>Bacillati</taxon>
        <taxon>Bacillota</taxon>
        <taxon>Clostridia</taxon>
        <taxon>Eubacteriales</taxon>
        <taxon>Clostridiaceae</taxon>
        <taxon>Clostridium</taxon>
    </lineage>
</organism>
<name>D9SP65_CLOC7</name>
<dbReference type="KEGG" id="ccb:Clocel_2304"/>
<gene>
    <name evidence="1" type="ordered locus">Clocel_2304</name>
</gene>
<dbReference type="Proteomes" id="UP000002730">
    <property type="component" value="Chromosome"/>
</dbReference>
<sequence>MDKLEVAKILKSMTFLLAKMRFQSSSASTIETLNSLKCSLNEDINLWSYQNFLILFQDNNPYGGYNQLVESLNIINSNIFETDNVDEITRMTQLMSIVCEDAIKLYKEEKFKQLSDLLDVLHGLPEALISKDRWDPKIFWNVYFNPYKKRWNTDYFKIYKNKYFYNKGAEYNV</sequence>
<dbReference type="STRING" id="573061.Clocel_2304"/>
<proteinExistence type="predicted"/>
<dbReference type="EMBL" id="CP002160">
    <property type="protein sequence ID" value="ADL52030.1"/>
    <property type="molecule type" value="Genomic_DNA"/>
</dbReference>